<reference evidence="2 3" key="1">
    <citation type="journal article" date="2015" name="Genome Biol. Evol.">
        <title>Comparative Genomics of a Bacterivorous Green Alga Reveals Evolutionary Causalities and Consequences of Phago-Mixotrophic Mode of Nutrition.</title>
        <authorList>
            <person name="Burns J.A."/>
            <person name="Paasch A."/>
            <person name="Narechania A."/>
            <person name="Kim E."/>
        </authorList>
    </citation>
    <scope>NUCLEOTIDE SEQUENCE [LARGE SCALE GENOMIC DNA]</scope>
    <source>
        <strain evidence="2 3">PLY_AMNH</strain>
    </source>
</reference>
<feature type="compositionally biased region" description="Basic and acidic residues" evidence="1">
    <location>
        <begin position="44"/>
        <end position="55"/>
    </location>
</feature>
<evidence type="ECO:0000313" key="3">
    <source>
        <dbReference type="Proteomes" id="UP001190700"/>
    </source>
</evidence>
<keyword evidence="3" id="KW-1185">Reference proteome</keyword>
<accession>A0AAE0C4C9</accession>
<name>A0AAE0C4C9_9CHLO</name>
<feature type="region of interest" description="Disordered" evidence="1">
    <location>
        <begin position="1"/>
        <end position="55"/>
    </location>
</feature>
<proteinExistence type="predicted"/>
<organism evidence="2 3">
    <name type="scientific">Cymbomonas tetramitiformis</name>
    <dbReference type="NCBI Taxonomy" id="36881"/>
    <lineage>
        <taxon>Eukaryota</taxon>
        <taxon>Viridiplantae</taxon>
        <taxon>Chlorophyta</taxon>
        <taxon>Pyramimonadophyceae</taxon>
        <taxon>Pyramimonadales</taxon>
        <taxon>Pyramimonadaceae</taxon>
        <taxon>Cymbomonas</taxon>
    </lineage>
</organism>
<dbReference type="Proteomes" id="UP001190700">
    <property type="component" value="Unassembled WGS sequence"/>
</dbReference>
<evidence type="ECO:0000256" key="1">
    <source>
        <dbReference type="SAM" id="MobiDB-lite"/>
    </source>
</evidence>
<dbReference type="AlphaFoldDB" id="A0AAE0C4C9"/>
<dbReference type="EMBL" id="LGRX02028336">
    <property type="protein sequence ID" value="KAK3248192.1"/>
    <property type="molecule type" value="Genomic_DNA"/>
</dbReference>
<comment type="caution">
    <text evidence="2">The sequence shown here is derived from an EMBL/GenBank/DDBJ whole genome shotgun (WGS) entry which is preliminary data.</text>
</comment>
<protein>
    <submittedName>
        <fullName evidence="2">Uncharacterized protein</fullName>
    </submittedName>
</protein>
<sequence>MQSVDSVATGIFSHPAGGKDPYHTPQSTTGHWVAEAPPTRPRKQHSERPYFDSAGDLRRKLDFDSL</sequence>
<gene>
    <name evidence="2" type="ORF">CYMTET_42337</name>
</gene>
<evidence type="ECO:0000313" key="2">
    <source>
        <dbReference type="EMBL" id="KAK3248192.1"/>
    </source>
</evidence>